<accession>A0A6A6G5F7</accession>
<keyword evidence="3" id="KW-1185">Reference proteome</keyword>
<proteinExistence type="predicted"/>
<gene>
    <name evidence="2" type="ORF">BDZ85DRAFT_19848</name>
</gene>
<evidence type="ECO:0000313" key="2">
    <source>
        <dbReference type="EMBL" id="KAF2220803.1"/>
    </source>
</evidence>
<name>A0A6A6G5F7_9PEZI</name>
<dbReference type="AlphaFoldDB" id="A0A6A6G5F7"/>
<dbReference type="EMBL" id="ML992511">
    <property type="protein sequence ID" value="KAF2220803.1"/>
    <property type="molecule type" value="Genomic_DNA"/>
</dbReference>
<evidence type="ECO:0000313" key="3">
    <source>
        <dbReference type="Proteomes" id="UP000799538"/>
    </source>
</evidence>
<reference evidence="3" key="1">
    <citation type="journal article" date="2020" name="Stud. Mycol.">
        <title>101 Dothideomycetes genomes: A test case for predicting lifestyles and emergence of pathogens.</title>
        <authorList>
            <person name="Haridas S."/>
            <person name="Albert R."/>
            <person name="Binder M."/>
            <person name="Bloem J."/>
            <person name="LaButti K."/>
            <person name="Salamov A."/>
            <person name="Andreopoulos B."/>
            <person name="Baker S."/>
            <person name="Barry K."/>
            <person name="Bills G."/>
            <person name="Bluhm B."/>
            <person name="Cannon C."/>
            <person name="Castanera R."/>
            <person name="Culley D."/>
            <person name="Daum C."/>
            <person name="Ezra D."/>
            <person name="Gonzalez J."/>
            <person name="Henrissat B."/>
            <person name="Kuo A."/>
            <person name="Liang C."/>
            <person name="Lipzen A."/>
            <person name="Lutzoni F."/>
            <person name="Magnuson J."/>
            <person name="Mondo S."/>
            <person name="Nolan M."/>
            <person name="Ohm R."/>
            <person name="Pangilinan J."/>
            <person name="Park H.-J."/>
            <person name="Ramirez L."/>
            <person name="Alfaro M."/>
            <person name="Sun H."/>
            <person name="Tritt A."/>
            <person name="Yoshinaga Y."/>
            <person name="Zwiers L.-H."/>
            <person name="Turgeon B."/>
            <person name="Goodwin S."/>
            <person name="Spatafora J."/>
            <person name="Crous P."/>
            <person name="Grigoriev I."/>
        </authorList>
    </citation>
    <scope>NUCLEOTIDE SEQUENCE [LARGE SCALE GENOMIC DNA]</scope>
    <source>
        <strain evidence="3">CECT 20119</strain>
    </source>
</reference>
<feature type="signal peptide" evidence="1">
    <location>
        <begin position="1"/>
        <end position="17"/>
    </location>
</feature>
<feature type="chain" id="PRO_5025460800" evidence="1">
    <location>
        <begin position="18"/>
        <end position="87"/>
    </location>
</feature>
<evidence type="ECO:0000256" key="1">
    <source>
        <dbReference type="SAM" id="SignalP"/>
    </source>
</evidence>
<organism evidence="2 3">
    <name type="scientific">Elsinoe ampelina</name>
    <dbReference type="NCBI Taxonomy" id="302913"/>
    <lineage>
        <taxon>Eukaryota</taxon>
        <taxon>Fungi</taxon>
        <taxon>Dikarya</taxon>
        <taxon>Ascomycota</taxon>
        <taxon>Pezizomycotina</taxon>
        <taxon>Dothideomycetes</taxon>
        <taxon>Dothideomycetidae</taxon>
        <taxon>Myriangiales</taxon>
        <taxon>Elsinoaceae</taxon>
        <taxon>Elsinoe</taxon>
    </lineage>
</organism>
<dbReference type="Proteomes" id="UP000799538">
    <property type="component" value="Unassembled WGS sequence"/>
</dbReference>
<protein>
    <submittedName>
        <fullName evidence="2">Uncharacterized protein</fullName>
    </submittedName>
</protein>
<keyword evidence="1" id="KW-0732">Signal</keyword>
<sequence>MIFMLCFFLVFEPDGESTNAGAPRLLSSDQAPETTLLYQLDDILKKRLMINGKHTIRNTRTISGRTCHGRADVEAALLLLGSCFILK</sequence>